<dbReference type="Gene3D" id="3.30.160.20">
    <property type="match status" value="1"/>
</dbReference>
<sequence length="76" mass="8952">MDQDGVLMIEVHRFRMRERNRAEARERLAELIRQATHRPKPCIATSPSRAAKERRLTAKKFRGRLKQGRSRQPADD</sequence>
<organism evidence="1 2">
    <name type="scientific">Thiorhodovibrio winogradskyi</name>
    <dbReference type="NCBI Taxonomy" id="77007"/>
    <lineage>
        <taxon>Bacteria</taxon>
        <taxon>Pseudomonadati</taxon>
        <taxon>Pseudomonadota</taxon>
        <taxon>Gammaproteobacteria</taxon>
        <taxon>Chromatiales</taxon>
        <taxon>Chromatiaceae</taxon>
        <taxon>Thiorhodovibrio</taxon>
    </lineage>
</organism>
<dbReference type="EC" id="3.1.1.29" evidence="1"/>
<keyword evidence="1" id="KW-0378">Hydrolase</keyword>
<reference evidence="1 2" key="1">
    <citation type="journal article" date="2023" name="Microorganisms">
        <title>Thiorhodovibrio frisius and Trv. litoralis spp. nov., Two Novel Members from a Clade of Fastidious Purple Sulfur Bacteria That Exhibit Unique Red-Shifted Light-Harvesting Capabilities.</title>
        <authorList>
            <person name="Methner A."/>
            <person name="Kuzyk S.B."/>
            <person name="Petersen J."/>
            <person name="Bauer S."/>
            <person name="Brinkmann H."/>
            <person name="Sichau K."/>
            <person name="Wanner G."/>
            <person name="Wolf J."/>
            <person name="Neumann-Schaal M."/>
            <person name="Henke P."/>
            <person name="Tank M."/>
            <person name="Sproer C."/>
            <person name="Bunk B."/>
            <person name="Overmann J."/>
        </authorList>
    </citation>
    <scope>NUCLEOTIDE SEQUENCE [LARGE SCALE GENOMIC DNA]</scope>
    <source>
        <strain evidence="1 2">DSM 6702</strain>
    </source>
</reference>
<protein>
    <submittedName>
        <fullName evidence="1">Peptidyl-tRNA hydrolase YaeJ</fullName>
        <ecNumber evidence="1">3.1.1.29</ecNumber>
    </submittedName>
</protein>
<evidence type="ECO:0000313" key="1">
    <source>
        <dbReference type="EMBL" id="WPL18465.1"/>
    </source>
</evidence>
<evidence type="ECO:0000313" key="2">
    <source>
        <dbReference type="Proteomes" id="UP001432180"/>
    </source>
</evidence>
<dbReference type="PANTHER" id="PTHR47814:SF1">
    <property type="entry name" value="PEPTIDYL-TRNA HYDROLASE ARFB"/>
    <property type="match status" value="1"/>
</dbReference>
<dbReference type="PANTHER" id="PTHR47814">
    <property type="entry name" value="PEPTIDYL-TRNA HYDROLASE ARFB"/>
    <property type="match status" value="1"/>
</dbReference>
<proteinExistence type="predicted"/>
<name>A0ABZ0SD15_9GAMM</name>
<keyword evidence="2" id="KW-1185">Reference proteome</keyword>
<dbReference type="GO" id="GO:0004045">
    <property type="term" value="F:peptidyl-tRNA hydrolase activity"/>
    <property type="evidence" value="ECO:0007669"/>
    <property type="project" value="UniProtKB-EC"/>
</dbReference>
<accession>A0ABZ0SD15</accession>
<dbReference type="Proteomes" id="UP001432180">
    <property type="component" value="Chromosome"/>
</dbReference>
<dbReference type="EMBL" id="CP121472">
    <property type="protein sequence ID" value="WPL18465.1"/>
    <property type="molecule type" value="Genomic_DNA"/>
</dbReference>
<gene>
    <name evidence="1" type="primary">yaeJ</name>
    <name evidence="1" type="ORF">Thiowin_03538</name>
</gene>